<name>A0AAD2CUE2_9STRA</name>
<accession>A0AAD2CUE2</accession>
<evidence type="ECO:0000313" key="2">
    <source>
        <dbReference type="Proteomes" id="UP001295423"/>
    </source>
</evidence>
<dbReference type="EMBL" id="CAKOGP040000557">
    <property type="protein sequence ID" value="CAJ1936698.1"/>
    <property type="molecule type" value="Genomic_DNA"/>
</dbReference>
<reference evidence="1" key="1">
    <citation type="submission" date="2023-08" db="EMBL/GenBank/DDBJ databases">
        <authorList>
            <person name="Audoor S."/>
            <person name="Bilcke G."/>
        </authorList>
    </citation>
    <scope>NUCLEOTIDE SEQUENCE</scope>
</reference>
<dbReference type="Proteomes" id="UP001295423">
    <property type="component" value="Unassembled WGS sequence"/>
</dbReference>
<gene>
    <name evidence="1" type="ORF">CYCCA115_LOCUS5322</name>
</gene>
<dbReference type="AlphaFoldDB" id="A0AAD2CUE2"/>
<keyword evidence="2" id="KW-1185">Reference proteome</keyword>
<evidence type="ECO:0000313" key="1">
    <source>
        <dbReference type="EMBL" id="CAJ1936698.1"/>
    </source>
</evidence>
<organism evidence="1 2">
    <name type="scientific">Cylindrotheca closterium</name>
    <dbReference type="NCBI Taxonomy" id="2856"/>
    <lineage>
        <taxon>Eukaryota</taxon>
        <taxon>Sar</taxon>
        <taxon>Stramenopiles</taxon>
        <taxon>Ochrophyta</taxon>
        <taxon>Bacillariophyta</taxon>
        <taxon>Bacillariophyceae</taxon>
        <taxon>Bacillariophycidae</taxon>
        <taxon>Bacillariales</taxon>
        <taxon>Bacillariaceae</taxon>
        <taxon>Cylindrotheca</taxon>
    </lineage>
</organism>
<comment type="caution">
    <text evidence="1">The sequence shown here is derived from an EMBL/GenBank/DDBJ whole genome shotgun (WGS) entry which is preliminary data.</text>
</comment>
<protein>
    <submittedName>
        <fullName evidence="1">Uncharacterized protein</fullName>
    </submittedName>
</protein>
<sequence length="456" mass="51932">MIPLAETNYSMISDDELTRKGCGGEQEVLACSICSNDLNEVPFNSSSCDSGIGTSTVSQPQLIPLDNKESNAELSGLSPPSLQEANDRKKYEDIAWTELPSEIREAASRLGYTEDMWDESKEPKISTKYWAELDSKEKEAATVLGYDETQWNFGNKKVTPGEYDDMDWNQLPKNIRKAYRVFGYSKKIWNDDDAPASFDKDWHELTEAEQRAATIIGYCEDTWDEDPEDEQPRSIEEESIDFLRGASYILLECISTAAFSGCIEMIFSVGKRILEKNALNALKIVIGLAIMQFSGQTHRWLKGEEETMTLGKNGGGIKHDTLSRSFLNLFSWWTIFAGVEHFVGAFEDDLLYKYADTQWYLNLCELEKKVNNTCEEVLWNVTATENMACLTVPQEPANYIKYINMVEDYLVDTVCGLLDDEKEVMGQLYYWALYICSAISMWYVFDDNFLRGCDTD</sequence>
<proteinExistence type="predicted"/>